<comment type="caution">
    <text evidence="10">The sequence shown here is derived from an EMBL/GenBank/DDBJ whole genome shotgun (WGS) entry which is preliminary data.</text>
</comment>
<proteinExistence type="inferred from homology"/>
<evidence type="ECO:0000256" key="1">
    <source>
        <dbReference type="ARBA" id="ARBA00008031"/>
    </source>
</evidence>
<dbReference type="SFLD" id="SFLDS00001">
    <property type="entry name" value="Enolase"/>
    <property type="match status" value="1"/>
</dbReference>
<evidence type="ECO:0000256" key="8">
    <source>
        <dbReference type="RuleBase" id="RU366006"/>
    </source>
</evidence>
<dbReference type="EMBL" id="WNJO01000012">
    <property type="protein sequence ID" value="MTV82886.1"/>
    <property type="molecule type" value="Genomic_DNA"/>
</dbReference>
<feature type="domain" description="Mandelate racemase/muconate lactonizing enzyme C-terminal" evidence="9">
    <location>
        <begin position="143"/>
        <end position="242"/>
    </location>
</feature>
<accession>A0A7X2XWF7</accession>
<feature type="active site" description="Proton acceptor; specific for (S)-substrate epimerization" evidence="5">
    <location>
        <position position="270"/>
    </location>
</feature>
<dbReference type="SFLD" id="SFLDF00009">
    <property type="entry name" value="o-succinylbenzoate_synthase"/>
    <property type="match status" value="1"/>
</dbReference>
<gene>
    <name evidence="10" type="ORF">GM612_09535</name>
</gene>
<feature type="binding site" evidence="6">
    <location>
        <position position="162"/>
    </location>
    <ligand>
        <name>substrate</name>
    </ligand>
</feature>
<feature type="binding site" evidence="6">
    <location>
        <position position="323"/>
    </location>
    <ligand>
        <name>substrate</name>
    </ligand>
</feature>
<feature type="active site" description="Proton acceptor; specific for (R)-substrate epimerization" evidence="5">
    <location>
        <position position="164"/>
    </location>
</feature>
<dbReference type="InterPro" id="IPR036849">
    <property type="entry name" value="Enolase-like_C_sf"/>
</dbReference>
<dbReference type="SUPFAM" id="SSF54826">
    <property type="entry name" value="Enolase N-terminal domain-like"/>
    <property type="match status" value="1"/>
</dbReference>
<keyword evidence="2 7" id="KW-0479">Metal-binding</keyword>
<reference evidence="10 11" key="1">
    <citation type="submission" date="2019-11" db="EMBL/GenBank/DDBJ databases">
        <title>Lactobacillus sp. nov. CRM56-3, isolated from fermented tea leaves.</title>
        <authorList>
            <person name="Phuengjayaem S."/>
            <person name="Tanasupawat S."/>
        </authorList>
    </citation>
    <scope>NUCLEOTIDE SEQUENCE [LARGE SCALE GENOMIC DNA]</scope>
    <source>
        <strain evidence="10 11">CRM56-3</strain>
    </source>
</reference>
<dbReference type="GO" id="GO:0006518">
    <property type="term" value="P:peptide metabolic process"/>
    <property type="evidence" value="ECO:0007669"/>
    <property type="project" value="UniProtKB-ARBA"/>
</dbReference>
<evidence type="ECO:0000256" key="7">
    <source>
        <dbReference type="PIRSR" id="PIRSR634603-3"/>
    </source>
</evidence>
<evidence type="ECO:0000256" key="3">
    <source>
        <dbReference type="ARBA" id="ARBA00022842"/>
    </source>
</evidence>
<dbReference type="SFLD" id="SFLDG00180">
    <property type="entry name" value="muconate_cycloisomerase"/>
    <property type="match status" value="1"/>
</dbReference>
<dbReference type="Proteomes" id="UP000466388">
    <property type="component" value="Unassembled WGS sequence"/>
</dbReference>
<dbReference type="Pfam" id="PF13378">
    <property type="entry name" value="MR_MLE_C"/>
    <property type="match status" value="1"/>
</dbReference>
<keyword evidence="3 7" id="KW-0460">Magnesium</keyword>
<feature type="binding site" evidence="7">
    <location>
        <position position="246"/>
    </location>
    <ligand>
        <name>Mg(2+)</name>
        <dbReference type="ChEBI" id="CHEBI:18420"/>
    </ligand>
</feature>
<dbReference type="PANTHER" id="PTHR48073">
    <property type="entry name" value="O-SUCCINYLBENZOATE SYNTHASE-RELATED"/>
    <property type="match status" value="1"/>
</dbReference>
<evidence type="ECO:0000313" key="11">
    <source>
        <dbReference type="Proteomes" id="UP000466388"/>
    </source>
</evidence>
<dbReference type="CDD" id="cd03319">
    <property type="entry name" value="L-Ala-DL-Glu_epimerase"/>
    <property type="match status" value="1"/>
</dbReference>
<feature type="binding site" evidence="6">
    <location>
        <position position="298"/>
    </location>
    <ligand>
        <name>substrate</name>
    </ligand>
</feature>
<feature type="binding site" evidence="6">
    <location>
        <position position="26"/>
    </location>
    <ligand>
        <name>substrate</name>
    </ligand>
</feature>
<dbReference type="RefSeq" id="WP_155432151.1">
    <property type="nucleotide sequence ID" value="NZ_WNJO01000012.1"/>
</dbReference>
<dbReference type="Pfam" id="PF02746">
    <property type="entry name" value="MR_MLE_N"/>
    <property type="match status" value="1"/>
</dbReference>
<evidence type="ECO:0000256" key="6">
    <source>
        <dbReference type="PIRSR" id="PIRSR634603-2"/>
    </source>
</evidence>
<keyword evidence="11" id="KW-1185">Reference proteome</keyword>
<keyword evidence="4 8" id="KW-0413">Isomerase</keyword>
<evidence type="ECO:0000256" key="5">
    <source>
        <dbReference type="PIRSR" id="PIRSR634603-1"/>
    </source>
</evidence>
<dbReference type="AlphaFoldDB" id="A0A7X2XWF7"/>
<dbReference type="InterPro" id="IPR013341">
    <property type="entry name" value="Mandelate_racemase_N_dom"/>
</dbReference>
<dbReference type="GO" id="GO:0016855">
    <property type="term" value="F:racemase and epimerase activity, acting on amino acids and derivatives"/>
    <property type="evidence" value="ECO:0007669"/>
    <property type="project" value="UniProtKB-UniRule"/>
</dbReference>
<dbReference type="InterPro" id="IPR013342">
    <property type="entry name" value="Mandelate_racemase_C"/>
</dbReference>
<feature type="binding site" evidence="6">
    <location>
        <position position="325"/>
    </location>
    <ligand>
        <name>substrate</name>
    </ligand>
</feature>
<sequence>MSSKITTIEVFPIAVPLKSPFKTALRTVTTAESLLVKVTDSDGFTGMGEAAPTAPITGDTSASIRYAIESVIAPKLIGGSLGRPDQLKAIVDRALVGNHSPKAALNIAINDLLAKHYGVSLTTLLGGYRQQISTDYTVSVGTAPQMVAHAKQLVAEGFETLKVKVGSQSPFEDLKQVRAIRKAVGSDIQIRLDANQGWTKKQAVQMINQMMTEGLNIELVEQPVPANDFEGMAYVTANTQTPIMADESIFSVKDALRLLKMAGCDIINLKLMKAGGIDQALKINVIAEAFGVPCMVGSMIESQVSVTAAAEMAAAKANIIYYDLDAAMMFQTQPTTGGITNQGAQITIPNEPGLGITLNNEQMG</sequence>
<dbReference type="Gene3D" id="3.20.20.120">
    <property type="entry name" value="Enolase-like C-terminal domain"/>
    <property type="match status" value="1"/>
</dbReference>
<feature type="binding site" evidence="7">
    <location>
        <position position="193"/>
    </location>
    <ligand>
        <name>Mg(2+)</name>
        <dbReference type="ChEBI" id="CHEBI:18420"/>
    </ligand>
</feature>
<feature type="binding site" evidence="6">
    <location>
        <position position="137"/>
    </location>
    <ligand>
        <name>substrate</name>
    </ligand>
</feature>
<feature type="binding site" evidence="7">
    <location>
        <position position="221"/>
    </location>
    <ligand>
        <name>Mg(2+)</name>
        <dbReference type="ChEBI" id="CHEBI:18420"/>
    </ligand>
</feature>
<dbReference type="InterPro" id="IPR029017">
    <property type="entry name" value="Enolase-like_N"/>
</dbReference>
<evidence type="ECO:0000313" key="10">
    <source>
        <dbReference type="EMBL" id="MTV82886.1"/>
    </source>
</evidence>
<dbReference type="SUPFAM" id="SSF51604">
    <property type="entry name" value="Enolase C-terminal domain-like"/>
    <property type="match status" value="1"/>
</dbReference>
<dbReference type="EC" id="5.1.1.-" evidence="8"/>
<dbReference type="InterPro" id="IPR034603">
    <property type="entry name" value="Dipeptide_epimerase"/>
</dbReference>
<evidence type="ECO:0000256" key="4">
    <source>
        <dbReference type="ARBA" id="ARBA00023235"/>
    </source>
</evidence>
<organism evidence="10 11">
    <name type="scientific">Secundilactobacillus folii</name>
    <dbReference type="NCBI Taxonomy" id="2678357"/>
    <lineage>
        <taxon>Bacteria</taxon>
        <taxon>Bacillati</taxon>
        <taxon>Bacillota</taxon>
        <taxon>Bacilli</taxon>
        <taxon>Lactobacillales</taxon>
        <taxon>Lactobacillaceae</taxon>
        <taxon>Secundilactobacillus</taxon>
    </lineage>
</organism>
<name>A0A7X2XWF7_9LACO</name>
<feature type="binding site" evidence="6">
    <location>
        <position position="300"/>
    </location>
    <ligand>
        <name>substrate</name>
    </ligand>
</feature>
<dbReference type="Gene3D" id="3.30.390.10">
    <property type="entry name" value="Enolase-like, N-terminal domain"/>
    <property type="match status" value="1"/>
</dbReference>
<dbReference type="FunFam" id="3.30.390.10:FF:000009">
    <property type="entry name" value="Hydrophobic dipeptide epimerase"/>
    <property type="match status" value="1"/>
</dbReference>
<evidence type="ECO:0000256" key="2">
    <source>
        <dbReference type="ARBA" id="ARBA00022723"/>
    </source>
</evidence>
<evidence type="ECO:0000259" key="9">
    <source>
        <dbReference type="SMART" id="SM00922"/>
    </source>
</evidence>
<comment type="similarity">
    <text evidence="1 8">Belongs to the mandelate racemase/muconate lactonizing enzyme family.</text>
</comment>
<dbReference type="InterPro" id="IPR029065">
    <property type="entry name" value="Enolase_C-like"/>
</dbReference>
<dbReference type="SMART" id="SM00922">
    <property type="entry name" value="MR_MLE"/>
    <property type="match status" value="1"/>
</dbReference>
<dbReference type="GO" id="GO:0000287">
    <property type="term" value="F:magnesium ion binding"/>
    <property type="evidence" value="ECO:0007669"/>
    <property type="project" value="UniProtKB-ARBA"/>
</dbReference>
<comment type="cofactor">
    <cofactor evidence="7 8">
        <name>Mg(2+)</name>
        <dbReference type="ChEBI" id="CHEBI:18420"/>
    </cofactor>
    <text evidence="7 8">Binds 1 Mg(2+) ion per subunit.</text>
</comment>
<protein>
    <recommendedName>
        <fullName evidence="8">Dipeptide epimerase</fullName>
        <ecNumber evidence="8">5.1.1.-</ecNumber>
    </recommendedName>
</protein>
<dbReference type="PANTHER" id="PTHR48073:SF2">
    <property type="entry name" value="O-SUCCINYLBENZOATE SYNTHASE"/>
    <property type="match status" value="1"/>
</dbReference>